<gene>
    <name evidence="10" type="primary">nikC</name>
    <name evidence="10" type="ORF">AAAX94_07835</name>
</gene>
<dbReference type="PANTHER" id="PTHR43386">
    <property type="entry name" value="OLIGOPEPTIDE TRANSPORT SYSTEM PERMEASE PROTEIN APPC"/>
    <property type="match status" value="1"/>
</dbReference>
<feature type="transmembrane region" description="Helical" evidence="8">
    <location>
        <begin position="39"/>
        <end position="56"/>
    </location>
</feature>
<organism evidence="10 11">
    <name type="scientific">Blautia acetigignens</name>
    <dbReference type="NCBI Taxonomy" id="2981783"/>
    <lineage>
        <taxon>Bacteria</taxon>
        <taxon>Bacillati</taxon>
        <taxon>Bacillota</taxon>
        <taxon>Clostridia</taxon>
        <taxon>Lachnospirales</taxon>
        <taxon>Lachnospiraceae</taxon>
        <taxon>Blautia</taxon>
    </lineage>
</organism>
<keyword evidence="3" id="KW-1003">Cell membrane</keyword>
<keyword evidence="11" id="KW-1185">Reference proteome</keyword>
<evidence type="ECO:0000256" key="7">
    <source>
        <dbReference type="ARBA" id="ARBA00024202"/>
    </source>
</evidence>
<feature type="transmembrane region" description="Helical" evidence="8">
    <location>
        <begin position="220"/>
        <end position="245"/>
    </location>
</feature>
<keyword evidence="4 8" id="KW-0812">Transmembrane</keyword>
<accession>A0ABV1CKM0</accession>
<evidence type="ECO:0000256" key="8">
    <source>
        <dbReference type="RuleBase" id="RU363032"/>
    </source>
</evidence>
<keyword evidence="6 8" id="KW-0472">Membrane</keyword>
<evidence type="ECO:0000256" key="3">
    <source>
        <dbReference type="ARBA" id="ARBA00022475"/>
    </source>
</evidence>
<dbReference type="Proteomes" id="UP001470752">
    <property type="component" value="Unassembled WGS sequence"/>
</dbReference>
<reference evidence="10 11" key="1">
    <citation type="submission" date="2024-04" db="EMBL/GenBank/DDBJ databases">
        <title>Human intestinal bacterial collection.</title>
        <authorList>
            <person name="Pauvert C."/>
            <person name="Hitch T.C.A."/>
            <person name="Clavel T."/>
        </authorList>
    </citation>
    <scope>NUCLEOTIDE SEQUENCE [LARGE SCALE GENOMIC DNA]</scope>
    <source>
        <strain evidence="10 11">CLA-AA-H161</strain>
    </source>
</reference>
<evidence type="ECO:0000256" key="6">
    <source>
        <dbReference type="ARBA" id="ARBA00023136"/>
    </source>
</evidence>
<evidence type="ECO:0000256" key="4">
    <source>
        <dbReference type="ARBA" id="ARBA00022692"/>
    </source>
</evidence>
<dbReference type="SUPFAM" id="SSF161098">
    <property type="entry name" value="MetI-like"/>
    <property type="match status" value="1"/>
</dbReference>
<evidence type="ECO:0000256" key="1">
    <source>
        <dbReference type="ARBA" id="ARBA00004651"/>
    </source>
</evidence>
<feature type="transmembrane region" description="Helical" evidence="8">
    <location>
        <begin position="141"/>
        <end position="174"/>
    </location>
</feature>
<sequence>MSKRKNEDMNVRNTATKEYGKKVTVRVQKVKKSHIKQKLVFFTVLAVCLVILAVFSDHLCPYDPYAQDLSSALQAPSLAHPMGTDTYGRDMLSRVISGARASIFSTFILVAVISIFGTIVGVGCGYYGGIMDSVMMRISDVCLAFPGLVFAMAIAAILGGGIQNAIIALAVISWPKYSRIARSQTLALKNEPYIHAAILSGDSSLQIMLRHVFPNMLGPVLVTAMLDIGTMMMELAGLSFLGLGAQIPMAEWGSMMSSGRSMIQTYPWVVLSPGIAIFVSVVIFNLLGDTVRDYLDPKNREAF</sequence>
<keyword evidence="2 8" id="KW-0813">Transport</keyword>
<protein>
    <submittedName>
        <fullName evidence="10">Nickel transporter permease</fullName>
    </submittedName>
</protein>
<dbReference type="EMBL" id="JBBNFW010000154">
    <property type="protein sequence ID" value="MEQ2412932.1"/>
    <property type="molecule type" value="Genomic_DNA"/>
</dbReference>
<dbReference type="InterPro" id="IPR050366">
    <property type="entry name" value="BP-dependent_transpt_permease"/>
</dbReference>
<dbReference type="PANTHER" id="PTHR43386:SF1">
    <property type="entry name" value="D,D-DIPEPTIDE TRANSPORT SYSTEM PERMEASE PROTEIN DDPC-RELATED"/>
    <property type="match status" value="1"/>
</dbReference>
<comment type="caution">
    <text evidence="10">The sequence shown here is derived from an EMBL/GenBank/DDBJ whole genome shotgun (WGS) entry which is preliminary data.</text>
</comment>
<dbReference type="PROSITE" id="PS50928">
    <property type="entry name" value="ABC_TM1"/>
    <property type="match status" value="1"/>
</dbReference>
<evidence type="ECO:0000259" key="9">
    <source>
        <dbReference type="PROSITE" id="PS50928"/>
    </source>
</evidence>
<evidence type="ECO:0000313" key="11">
    <source>
        <dbReference type="Proteomes" id="UP001470752"/>
    </source>
</evidence>
<dbReference type="InterPro" id="IPR035906">
    <property type="entry name" value="MetI-like_sf"/>
</dbReference>
<feature type="transmembrane region" description="Helical" evidence="8">
    <location>
        <begin position="101"/>
        <end position="129"/>
    </location>
</feature>
<feature type="transmembrane region" description="Helical" evidence="8">
    <location>
        <begin position="266"/>
        <end position="287"/>
    </location>
</feature>
<evidence type="ECO:0000256" key="2">
    <source>
        <dbReference type="ARBA" id="ARBA00022448"/>
    </source>
</evidence>
<dbReference type="InterPro" id="IPR053385">
    <property type="entry name" value="ABC_transport_permease"/>
</dbReference>
<comment type="subcellular location">
    <subcellularLocation>
        <location evidence="1 8">Cell membrane</location>
        <topology evidence="1 8">Multi-pass membrane protein</topology>
    </subcellularLocation>
</comment>
<proteinExistence type="inferred from homology"/>
<dbReference type="InterPro" id="IPR000515">
    <property type="entry name" value="MetI-like"/>
</dbReference>
<comment type="similarity">
    <text evidence="7">Belongs to the binding-protein-dependent transport system permease family. OppBC subfamily.</text>
</comment>
<dbReference type="RefSeq" id="WP_021925312.1">
    <property type="nucleotide sequence ID" value="NZ_JAOQJM010000001.1"/>
</dbReference>
<dbReference type="Gene3D" id="1.10.3720.10">
    <property type="entry name" value="MetI-like"/>
    <property type="match status" value="1"/>
</dbReference>
<feature type="domain" description="ABC transmembrane type-1" evidence="9">
    <location>
        <begin position="103"/>
        <end position="288"/>
    </location>
</feature>
<evidence type="ECO:0000313" key="10">
    <source>
        <dbReference type="EMBL" id="MEQ2412932.1"/>
    </source>
</evidence>
<keyword evidence="5 8" id="KW-1133">Transmembrane helix</keyword>
<dbReference type="NCBIfam" id="NF045474">
    <property type="entry name" value="Opp2C"/>
    <property type="match status" value="1"/>
</dbReference>
<evidence type="ECO:0000256" key="5">
    <source>
        <dbReference type="ARBA" id="ARBA00022989"/>
    </source>
</evidence>
<name>A0ABV1CKM0_9FIRM</name>
<dbReference type="Pfam" id="PF00528">
    <property type="entry name" value="BPD_transp_1"/>
    <property type="match status" value="1"/>
</dbReference>
<dbReference type="CDD" id="cd06261">
    <property type="entry name" value="TM_PBP2"/>
    <property type="match status" value="1"/>
</dbReference>